<dbReference type="GO" id="GO:0006281">
    <property type="term" value="P:DNA repair"/>
    <property type="evidence" value="ECO:0007669"/>
    <property type="project" value="InterPro"/>
</dbReference>
<dbReference type="InterPro" id="IPR001667">
    <property type="entry name" value="DDH_dom"/>
</dbReference>
<dbReference type="InParanoid" id="M1YJX0"/>
<dbReference type="GO" id="GO:0003676">
    <property type="term" value="F:nucleic acid binding"/>
    <property type="evidence" value="ECO:0007669"/>
    <property type="project" value="InterPro"/>
</dbReference>
<dbReference type="FunCoup" id="M1YJX0">
    <property type="interactions" value="348"/>
</dbReference>
<evidence type="ECO:0000313" key="10">
    <source>
        <dbReference type="Proteomes" id="UP000011704"/>
    </source>
</evidence>
<dbReference type="AlphaFoldDB" id="M1YJX0"/>
<dbReference type="OrthoDB" id="9809852at2"/>
<dbReference type="Pfam" id="PF01368">
    <property type="entry name" value="DHH"/>
    <property type="match status" value="1"/>
</dbReference>
<dbReference type="RefSeq" id="WP_005008718.1">
    <property type="nucleotide sequence ID" value="NZ_HG422173.1"/>
</dbReference>
<keyword evidence="3" id="KW-0540">Nuclease</keyword>
<feature type="domain" description="DHHA1" evidence="7">
    <location>
        <begin position="361"/>
        <end position="451"/>
    </location>
</feature>
<proteinExistence type="inferred from homology"/>
<reference evidence="9 10" key="1">
    <citation type="journal article" date="2013" name="Front. Microbiol.">
        <title>The genome of Nitrospina gracilis illuminates the metabolism and evolution of the major marine nitrite oxidizer.</title>
        <authorList>
            <person name="Luecker S."/>
            <person name="Nowka B."/>
            <person name="Rattei T."/>
            <person name="Spieck E."/>
            <person name="and Daims H."/>
        </authorList>
    </citation>
    <scope>NUCLEOTIDE SEQUENCE [LARGE SCALE GENOMIC DNA]</scope>
    <source>
        <strain evidence="9 10">3/211</strain>
    </source>
</reference>
<sequence length="582" mass="65095">MTLLSLLKKRWVFAEPEPDAVQHLADRLRISPLTATLLVNRAITDAEEGRVFLDADLEGTHDPYLMRDMDKAVKRILTAIENDEGITIFGDYDVDGVTSTALMHHFFHELGIRFDHYLPERMEEGYGVNENALDEIKARGNKLVITADCGITAVKQVAYARTIGLDVIVTDHHQVPEEGLPDAVAVLNPFQPDCTYPFKFLSGVGIVFKLAVAIRRALRNAGWSPDRLPNLKKHLDLFTLGTIADMAPLTGENHVLTHNGLEALRTTEKPGLVALKHVAGVDGKVDSFSIGFGLAPRLNAAGRLGRADSGLDLLVTHDQGEARRIAEQLDQINEQRKHTQHGVQEEAEYLIEREVDLEKERVLVLASENFHQGVIGIVASKLADKYYRPTFLIAIRDGMGKGSARSIPTFNLYKALSQCSEHLTQYGGHAYAAGLNIEAGRIDDFRRAINEVGAPYLTDDRMVSELKIDSTLDLRDIGMDAYKEMQKLGPFGQVNTLPVFCSRRIRIRDFREIGRDRTHVRFRATQGKTAVNVIGFRLAETFRYLDPDTLIDIAYELQLNTWNGREKVELKLLDVRPSDPTD</sequence>
<comment type="caution">
    <text evidence="9">The sequence shown here is derived from an EMBL/GenBank/DDBJ whole genome shotgun (WGS) entry which is preliminary data.</text>
</comment>
<organism evidence="9 10">
    <name type="scientific">Nitrospina gracilis (strain 3/211)</name>
    <dbReference type="NCBI Taxonomy" id="1266370"/>
    <lineage>
        <taxon>Bacteria</taxon>
        <taxon>Pseudomonadati</taxon>
        <taxon>Nitrospinota/Tectimicrobiota group</taxon>
        <taxon>Nitrospinota</taxon>
        <taxon>Nitrospinia</taxon>
        <taxon>Nitrospinales</taxon>
        <taxon>Nitrospinaceae</taxon>
        <taxon>Nitrospina</taxon>
    </lineage>
</organism>
<dbReference type="PANTHER" id="PTHR30255">
    <property type="entry name" value="SINGLE-STRANDED-DNA-SPECIFIC EXONUCLEASE RECJ"/>
    <property type="match status" value="1"/>
</dbReference>
<dbReference type="Pfam" id="PF02272">
    <property type="entry name" value="DHHA1"/>
    <property type="match status" value="1"/>
</dbReference>
<dbReference type="InterPro" id="IPR041122">
    <property type="entry name" value="RecJ_OB"/>
</dbReference>
<evidence type="ECO:0000259" key="7">
    <source>
        <dbReference type="Pfam" id="PF02272"/>
    </source>
</evidence>
<dbReference type="Gene3D" id="3.90.1640.30">
    <property type="match status" value="1"/>
</dbReference>
<protein>
    <recommendedName>
        <fullName evidence="2">Single-stranded-DNA-specific exonuclease RecJ</fullName>
    </recommendedName>
</protein>
<accession>M1YJX0</accession>
<evidence type="ECO:0000256" key="1">
    <source>
        <dbReference type="ARBA" id="ARBA00005915"/>
    </source>
</evidence>
<dbReference type="SUPFAM" id="SSF64182">
    <property type="entry name" value="DHH phosphoesterases"/>
    <property type="match status" value="1"/>
</dbReference>
<evidence type="ECO:0000259" key="6">
    <source>
        <dbReference type="Pfam" id="PF01368"/>
    </source>
</evidence>
<dbReference type="NCBIfam" id="TIGR00644">
    <property type="entry name" value="recJ"/>
    <property type="match status" value="1"/>
</dbReference>
<dbReference type="InterPro" id="IPR038763">
    <property type="entry name" value="DHH_sf"/>
</dbReference>
<dbReference type="Gene3D" id="3.10.310.30">
    <property type="match status" value="1"/>
</dbReference>
<dbReference type="GO" id="GO:0008409">
    <property type="term" value="F:5'-3' exonuclease activity"/>
    <property type="evidence" value="ECO:0007669"/>
    <property type="project" value="InterPro"/>
</dbReference>
<keyword evidence="4 9" id="KW-0378">Hydrolase</keyword>
<dbReference type="InterPro" id="IPR003156">
    <property type="entry name" value="DHHA1_dom"/>
</dbReference>
<evidence type="ECO:0000256" key="2">
    <source>
        <dbReference type="ARBA" id="ARBA00019841"/>
    </source>
</evidence>
<keyword evidence="10" id="KW-1185">Reference proteome</keyword>
<dbReference type="GO" id="GO:0006310">
    <property type="term" value="P:DNA recombination"/>
    <property type="evidence" value="ECO:0007669"/>
    <property type="project" value="InterPro"/>
</dbReference>
<dbReference type="STRING" id="1266370.NITGR_380015"/>
<feature type="domain" description="RecJ OB" evidence="8">
    <location>
        <begin position="468"/>
        <end position="574"/>
    </location>
</feature>
<evidence type="ECO:0000313" key="9">
    <source>
        <dbReference type="EMBL" id="CCQ90774.1"/>
    </source>
</evidence>
<name>M1YJX0_NITG3</name>
<dbReference type="InterPro" id="IPR004610">
    <property type="entry name" value="RecJ"/>
</dbReference>
<evidence type="ECO:0000256" key="5">
    <source>
        <dbReference type="ARBA" id="ARBA00022839"/>
    </source>
</evidence>
<dbReference type="Pfam" id="PF17768">
    <property type="entry name" value="RecJ_OB"/>
    <property type="match status" value="1"/>
</dbReference>
<evidence type="ECO:0000259" key="8">
    <source>
        <dbReference type="Pfam" id="PF17768"/>
    </source>
</evidence>
<keyword evidence="5 9" id="KW-0269">Exonuclease</keyword>
<evidence type="ECO:0000256" key="4">
    <source>
        <dbReference type="ARBA" id="ARBA00022801"/>
    </source>
</evidence>
<dbReference type="HOGENOM" id="CLU_009736_5_2_0"/>
<dbReference type="InterPro" id="IPR051673">
    <property type="entry name" value="SSDNA_exonuclease_RecJ"/>
</dbReference>
<evidence type="ECO:0000256" key="3">
    <source>
        <dbReference type="ARBA" id="ARBA00022722"/>
    </source>
</evidence>
<dbReference type="EMBL" id="CAQJ01000042">
    <property type="protein sequence ID" value="CCQ90774.1"/>
    <property type="molecule type" value="Genomic_DNA"/>
</dbReference>
<feature type="domain" description="DDH" evidence="6">
    <location>
        <begin position="86"/>
        <end position="242"/>
    </location>
</feature>
<dbReference type="Proteomes" id="UP000011704">
    <property type="component" value="Unassembled WGS sequence"/>
</dbReference>
<dbReference type="PANTHER" id="PTHR30255:SF2">
    <property type="entry name" value="SINGLE-STRANDED-DNA-SPECIFIC EXONUCLEASE RECJ"/>
    <property type="match status" value="1"/>
</dbReference>
<gene>
    <name evidence="9" type="ORF">NITGR_380015</name>
</gene>
<comment type="similarity">
    <text evidence="1">Belongs to the RecJ family.</text>
</comment>